<reference evidence="3" key="1">
    <citation type="submission" date="2016-08" db="EMBL/GenBank/DDBJ databases">
        <authorList>
            <person name="Seilhamer J.J."/>
        </authorList>
    </citation>
    <scope>NUCLEOTIDE SEQUENCE</scope>
    <source>
        <strain evidence="3">86-1</strain>
    </source>
</reference>
<feature type="transmembrane region" description="Helical" evidence="2">
    <location>
        <begin position="162"/>
        <end position="181"/>
    </location>
</feature>
<sequence length="592" mass="65109">MVDCPLHGSHGSKNCVADACFVILAALYALSVAFGIVPLSGRGADLDTDLACYAFAMAGEHQPENFHADPLLSEATPANSLWNLQQFTAEMLTPGDQYAVGLLRAGALIIFVYLTGMYLLGRWLYGRPGPALILALLMSVTIWVGWGTFWGVTHSDPVPRTFFAALWPFMLMGAMAALRHAAWRPLVMLVTGLGMWVHGLGALNTGAMFFLAFAFHRPQGWTWSRHILSLVLCLVVYFVPVLLFLWPSLGQKQALGPVELEIFHELFSLRWAKDYGHFSRRLALFLSLGKPVFWILLAGLGSWFVVLRHGCERLRRLASMYPAFVLALALVATFSWLESLLAPRVGRLPMAHEFVRGLRYLLPLAWIMIGGVLGIFWPRFAGWLRTGFCALAVVVVLLCNGDRQNTAALYAVAEKTGLPLPYVAKAKEDAARAKSHREALEALKDLTAPGDVVFSNSGDLGVRHIAQRGLFLTFKDGYHPYYNKNLDQARQWLANEKLRAQSPTGYVDVWLKSGLPWLICDRPEDRDTLEKYGQVVWENPGWLIVRRKADVSGPSSGLSPDVPAAPADVSSAPAVPASPAGAPAPKPQDAPQ</sequence>
<evidence type="ECO:0000256" key="2">
    <source>
        <dbReference type="SAM" id="Phobius"/>
    </source>
</evidence>
<feature type="transmembrane region" description="Helical" evidence="2">
    <location>
        <begin position="193"/>
        <end position="215"/>
    </location>
</feature>
<proteinExistence type="predicted"/>
<feature type="transmembrane region" description="Helical" evidence="2">
    <location>
        <begin position="132"/>
        <end position="150"/>
    </location>
</feature>
<evidence type="ECO:0000313" key="3">
    <source>
        <dbReference type="EMBL" id="SCM72358.1"/>
    </source>
</evidence>
<dbReference type="AlphaFoldDB" id="A0A212L4A5"/>
<name>A0A212L4A5_9BACT</name>
<feature type="transmembrane region" description="Helical" evidence="2">
    <location>
        <begin position="98"/>
        <end position="120"/>
    </location>
</feature>
<organism evidence="3">
    <name type="scientific">uncultured Desulfovibrio sp</name>
    <dbReference type="NCBI Taxonomy" id="167968"/>
    <lineage>
        <taxon>Bacteria</taxon>
        <taxon>Pseudomonadati</taxon>
        <taxon>Thermodesulfobacteriota</taxon>
        <taxon>Desulfovibrionia</taxon>
        <taxon>Desulfovibrionales</taxon>
        <taxon>Desulfovibrionaceae</taxon>
        <taxon>Desulfovibrio</taxon>
        <taxon>environmental samples</taxon>
    </lineage>
</organism>
<feature type="transmembrane region" description="Helical" evidence="2">
    <location>
        <begin position="227"/>
        <end position="246"/>
    </location>
</feature>
<evidence type="ECO:0008006" key="4">
    <source>
        <dbReference type="Google" id="ProtNLM"/>
    </source>
</evidence>
<dbReference type="EMBL" id="FMJC01000002">
    <property type="protein sequence ID" value="SCM72358.1"/>
    <property type="molecule type" value="Genomic_DNA"/>
</dbReference>
<evidence type="ECO:0000256" key="1">
    <source>
        <dbReference type="SAM" id="MobiDB-lite"/>
    </source>
</evidence>
<protein>
    <recommendedName>
        <fullName evidence="4">Glycosyltransferase RgtA/B/C/D-like domain-containing protein</fullName>
    </recommendedName>
</protein>
<feature type="transmembrane region" description="Helical" evidence="2">
    <location>
        <begin position="383"/>
        <end position="400"/>
    </location>
</feature>
<gene>
    <name evidence="3" type="ORF">KL86DES1_20555</name>
</gene>
<feature type="transmembrane region" description="Helical" evidence="2">
    <location>
        <begin position="358"/>
        <end position="377"/>
    </location>
</feature>
<feature type="region of interest" description="Disordered" evidence="1">
    <location>
        <begin position="551"/>
        <end position="592"/>
    </location>
</feature>
<feature type="transmembrane region" description="Helical" evidence="2">
    <location>
        <begin position="282"/>
        <end position="306"/>
    </location>
</feature>
<accession>A0A212L4A5</accession>
<keyword evidence="2" id="KW-0472">Membrane</keyword>
<feature type="compositionally biased region" description="Low complexity" evidence="1">
    <location>
        <begin position="559"/>
        <end position="581"/>
    </location>
</feature>
<keyword evidence="2" id="KW-0812">Transmembrane</keyword>
<feature type="transmembrane region" description="Helical" evidence="2">
    <location>
        <begin position="15"/>
        <end position="37"/>
    </location>
</feature>
<feature type="compositionally biased region" description="Pro residues" evidence="1">
    <location>
        <begin position="582"/>
        <end position="592"/>
    </location>
</feature>
<keyword evidence="2" id="KW-1133">Transmembrane helix</keyword>
<feature type="transmembrane region" description="Helical" evidence="2">
    <location>
        <begin position="318"/>
        <end position="337"/>
    </location>
</feature>